<comment type="subcellular location">
    <subcellularLocation>
        <location evidence="3">Cytoplasm</location>
    </subcellularLocation>
</comment>
<feature type="active site" description="Cysteine persulfide intermediate" evidence="3">
    <location>
        <position position="113"/>
    </location>
</feature>
<evidence type="ECO:0000256" key="3">
    <source>
        <dbReference type="HAMAP-Rule" id="MF_00187"/>
    </source>
</evidence>
<dbReference type="GO" id="GO:0005737">
    <property type="term" value="C:cytoplasm"/>
    <property type="evidence" value="ECO:0007669"/>
    <property type="project" value="UniProtKB-SubCell"/>
</dbReference>
<dbReference type="AlphaFoldDB" id="A0A938YGW1"/>
<dbReference type="InterPro" id="IPR003786">
    <property type="entry name" value="FdhD"/>
</dbReference>
<dbReference type="InterPro" id="IPR016193">
    <property type="entry name" value="Cytidine_deaminase-like"/>
</dbReference>
<dbReference type="EMBL" id="JAERWL010000001">
    <property type="protein sequence ID" value="MBM9474834.1"/>
    <property type="molecule type" value="Genomic_DNA"/>
</dbReference>
<gene>
    <name evidence="3 4" type="primary">fdhD</name>
    <name evidence="4" type="ORF">JL107_00085</name>
</gene>
<comment type="caution">
    <text evidence="4">The sequence shown here is derived from an EMBL/GenBank/DDBJ whole genome shotgun (WGS) entry which is preliminary data.</text>
</comment>
<dbReference type="NCBIfam" id="NF001943">
    <property type="entry name" value="PRK00724.1-2"/>
    <property type="match status" value="1"/>
</dbReference>
<reference evidence="4" key="1">
    <citation type="submission" date="2021-01" db="EMBL/GenBank/DDBJ databases">
        <title>KCTC 19127 draft genome.</title>
        <authorList>
            <person name="An D."/>
        </authorList>
    </citation>
    <scope>NUCLEOTIDE SEQUENCE</scope>
    <source>
        <strain evidence="4">KCTC 19127</strain>
    </source>
</reference>
<evidence type="ECO:0000256" key="2">
    <source>
        <dbReference type="ARBA" id="ARBA00023150"/>
    </source>
</evidence>
<dbReference type="PANTHER" id="PTHR30592">
    <property type="entry name" value="FORMATE DEHYDROGENASE"/>
    <property type="match status" value="1"/>
</dbReference>
<name>A0A938YGW1_9ACTN</name>
<proteinExistence type="inferred from homology"/>
<dbReference type="SUPFAM" id="SSF53927">
    <property type="entry name" value="Cytidine deaminase-like"/>
    <property type="match status" value="1"/>
</dbReference>
<dbReference type="NCBIfam" id="TIGR00129">
    <property type="entry name" value="fdhD_narQ"/>
    <property type="match status" value="1"/>
</dbReference>
<dbReference type="GO" id="GO:0006777">
    <property type="term" value="P:Mo-molybdopterin cofactor biosynthetic process"/>
    <property type="evidence" value="ECO:0007669"/>
    <property type="project" value="UniProtKB-UniRule"/>
</dbReference>
<dbReference type="GO" id="GO:0016783">
    <property type="term" value="F:sulfurtransferase activity"/>
    <property type="evidence" value="ECO:0007669"/>
    <property type="project" value="InterPro"/>
</dbReference>
<protein>
    <recommendedName>
        <fullName evidence="3">Sulfur carrier protein FdhD</fullName>
    </recommendedName>
</protein>
<keyword evidence="2 3" id="KW-0501">Molybdenum cofactor biosynthesis</keyword>
<sequence>MSRVTVRTPIRRYRDGAFTSRPDSVAGEEPLEIRLDGAPLSVTMRTPGADIDLVHGLLHAEGLITSANDVRSARYCNGTDEDGRNTYNVIDVELVNPAAVAPTARRFTTSSACGVCGSESVHAITHRMRHPLGAGPHLSPAQLSALPDELRTRQKAFERTGGLHAAALVRPDGTLGAVREDVGRHNAVDKIIGSSMLGGTFPLTDHALLTSSRASFELVQKALLAGIGMLVAVSAPSSLAVQLATDGGLTLVGFTSTAGFNVYSGQQRIEGATV</sequence>
<dbReference type="Pfam" id="PF02634">
    <property type="entry name" value="FdhD-NarQ"/>
    <property type="match status" value="1"/>
</dbReference>
<comment type="similarity">
    <text evidence="3">Belongs to the FdhD family.</text>
</comment>
<dbReference type="HAMAP" id="MF_00187">
    <property type="entry name" value="FdhD"/>
    <property type="match status" value="1"/>
</dbReference>
<evidence type="ECO:0000313" key="5">
    <source>
        <dbReference type="Proteomes" id="UP000663801"/>
    </source>
</evidence>
<comment type="caution">
    <text evidence="3">Lacks conserved residue(s) required for the propagation of feature annotation.</text>
</comment>
<accession>A0A938YGW1</accession>
<dbReference type="Gene3D" id="3.10.20.10">
    <property type="match status" value="1"/>
</dbReference>
<dbReference type="PANTHER" id="PTHR30592:SF1">
    <property type="entry name" value="SULFUR CARRIER PROTEIN FDHD"/>
    <property type="match status" value="1"/>
</dbReference>
<evidence type="ECO:0000313" key="4">
    <source>
        <dbReference type="EMBL" id="MBM9474834.1"/>
    </source>
</evidence>
<dbReference type="PIRSF" id="PIRSF015626">
    <property type="entry name" value="FdhD"/>
    <property type="match status" value="1"/>
</dbReference>
<comment type="function">
    <text evidence="3">Required for formate dehydrogenase (FDH) activity. Acts as a sulfur carrier protein that transfers sulfur from IscS to the molybdenum cofactor prior to its insertion into FDH.</text>
</comment>
<keyword evidence="1 3" id="KW-0963">Cytoplasm</keyword>
<dbReference type="Proteomes" id="UP000663801">
    <property type="component" value="Unassembled WGS sequence"/>
</dbReference>
<evidence type="ECO:0000256" key="1">
    <source>
        <dbReference type="ARBA" id="ARBA00022490"/>
    </source>
</evidence>
<organism evidence="4 5">
    <name type="scientific">Nakamurella flavida</name>
    <dbReference type="NCBI Taxonomy" id="363630"/>
    <lineage>
        <taxon>Bacteria</taxon>
        <taxon>Bacillati</taxon>
        <taxon>Actinomycetota</taxon>
        <taxon>Actinomycetes</taxon>
        <taxon>Nakamurellales</taxon>
        <taxon>Nakamurellaceae</taxon>
        <taxon>Nakamurella</taxon>
    </lineage>
</organism>
<keyword evidence="5" id="KW-1185">Reference proteome</keyword>
<dbReference type="RefSeq" id="WP_205254991.1">
    <property type="nucleotide sequence ID" value="NZ_BAAAPV010000001.1"/>
</dbReference>
<dbReference type="Gene3D" id="3.40.140.10">
    <property type="entry name" value="Cytidine Deaminase, domain 2"/>
    <property type="match status" value="1"/>
</dbReference>
<dbReference type="GO" id="GO:0097163">
    <property type="term" value="F:sulfur carrier activity"/>
    <property type="evidence" value="ECO:0007669"/>
    <property type="project" value="UniProtKB-UniRule"/>
</dbReference>